<dbReference type="InterPro" id="IPR010330">
    <property type="entry name" value="CoiA_nuc"/>
</dbReference>
<comment type="caution">
    <text evidence="4">The sequence shown here is derived from an EMBL/GenBank/DDBJ whole genome shotgun (WGS) entry which is preliminary data.</text>
</comment>
<dbReference type="InterPro" id="IPR057253">
    <property type="entry name" value="CoiA-like_N"/>
</dbReference>
<dbReference type="Pfam" id="PF06054">
    <property type="entry name" value="CoiA_nuc"/>
    <property type="match status" value="1"/>
</dbReference>
<evidence type="ECO:0000259" key="1">
    <source>
        <dbReference type="Pfam" id="PF06054"/>
    </source>
</evidence>
<name>A0A1Y0YGB5_BACLI</name>
<dbReference type="InterPro" id="IPR021176">
    <property type="entry name" value="Competence-induced_CoiA"/>
</dbReference>
<dbReference type="PIRSF" id="PIRSF007487">
    <property type="entry name" value="Competence-induced_CoiA_bac"/>
    <property type="match status" value="1"/>
</dbReference>
<dbReference type="RefSeq" id="WP_009328825.1">
    <property type="nucleotide sequence ID" value="NZ_BEXU01000009.1"/>
</dbReference>
<dbReference type="EMBL" id="NILC01000021">
    <property type="protein sequence ID" value="TWL28850.1"/>
    <property type="molecule type" value="Genomic_DNA"/>
</dbReference>
<evidence type="ECO:0000259" key="2">
    <source>
        <dbReference type="Pfam" id="PF25164"/>
    </source>
</evidence>
<dbReference type="Proteomes" id="UP000435910">
    <property type="component" value="Unassembled WGS sequence"/>
</dbReference>
<feature type="domain" description="Competence protein CoiA C-terminal" evidence="3">
    <location>
        <begin position="229"/>
        <end position="357"/>
    </location>
</feature>
<dbReference type="OMA" id="TFTITKM"/>
<dbReference type="InterPro" id="IPR057252">
    <property type="entry name" value="CoiA_C"/>
</dbReference>
<evidence type="ECO:0000313" key="4">
    <source>
        <dbReference type="EMBL" id="TWL28850.1"/>
    </source>
</evidence>
<dbReference type="GeneID" id="92862170"/>
<feature type="domain" description="Competence protein CoiA nuclease-like" evidence="1">
    <location>
        <begin position="68"/>
        <end position="222"/>
    </location>
</feature>
<organism evidence="4 5">
    <name type="scientific">Bacillus licheniformis</name>
    <dbReference type="NCBI Taxonomy" id="1402"/>
    <lineage>
        <taxon>Bacteria</taxon>
        <taxon>Bacillati</taxon>
        <taxon>Bacillota</taxon>
        <taxon>Bacilli</taxon>
        <taxon>Bacillales</taxon>
        <taxon>Bacillaceae</taxon>
        <taxon>Bacillus</taxon>
    </lineage>
</organism>
<evidence type="ECO:0000313" key="5">
    <source>
        <dbReference type="Proteomes" id="UP000435910"/>
    </source>
</evidence>
<proteinExistence type="predicted"/>
<gene>
    <name evidence="4" type="ORF">CHCC16736_3452</name>
</gene>
<dbReference type="Pfam" id="PF25166">
    <property type="entry name" value="CoiA_C"/>
    <property type="match status" value="1"/>
</dbReference>
<feature type="domain" description="Competence protein CoiA-like N-terminal" evidence="2">
    <location>
        <begin position="16"/>
        <end position="63"/>
    </location>
</feature>
<sequence>MFSAMIDQGGTICLADGYKAEDLKRLRKRHAFYCPVCRCELDLKIGSVKLPHFAHKPDAACPVPHEPESPYHLKGKRLLYEWLGRQGLRPVLEPYLQEIRQRPDLLLEHGTRQVAVEFQCANLNAAAYRKRTEGFLRLGIEPVWILGGNRIKRLTGDLFQLSRFHWQFIQKSDKPPKLLFFCPEQKAFIILEHLIPFQTNKTSASLRFLPLAEASWRNVTERESRSPLQLKGWKKNILSFRMSAVRFLSKETKQIAALFYENHQLPLPFFPSEAFLPVPSGYIFAHPVYVWQGYLFLFITKHDTFRLQSALHYMDWLIKGKRLKLRWSGRQTAADAVGEYICFLHKKGFLVRKEEFYYSAGSFVPEPRLEALLKRDEHYFSE</sequence>
<evidence type="ECO:0000259" key="3">
    <source>
        <dbReference type="Pfam" id="PF25166"/>
    </source>
</evidence>
<protein>
    <submittedName>
        <fullName evidence="4">Competence protein CoiA</fullName>
    </submittedName>
</protein>
<reference evidence="4 5" key="1">
    <citation type="submission" date="2019-06" db="EMBL/GenBank/DDBJ databases">
        <title>Genome sequence analysis of &gt;100 Bacillus licheniformis strains suggests intrinsic resistance to this species.</title>
        <authorList>
            <person name="Wels M."/>
            <person name="Siezen R.J."/>
            <person name="Johansen E."/>
            <person name="Stuer-Lauridsen B."/>
            <person name="Bjerre K."/>
            <person name="Nielsen B.K.K."/>
        </authorList>
    </citation>
    <scope>NUCLEOTIDE SEQUENCE [LARGE SCALE GENOMIC DNA]</scope>
    <source>
        <strain evidence="4 5">BAC-16736</strain>
    </source>
</reference>
<dbReference type="Pfam" id="PF25164">
    <property type="entry name" value="CoiA_N"/>
    <property type="match status" value="1"/>
</dbReference>
<dbReference type="AlphaFoldDB" id="A0A1Y0YGB5"/>
<accession>A0A1Y0YGB5</accession>